<keyword evidence="2" id="KW-1185">Reference proteome</keyword>
<accession>M1YXN1</accession>
<proteinExistence type="predicted"/>
<dbReference type="STRING" id="1266370.NITGR_260035"/>
<dbReference type="HOGENOM" id="CLU_2423935_0_0_0"/>
<dbReference type="EMBL" id="CAQJ01000029">
    <property type="protein sequence ID" value="CCQ90230.1"/>
    <property type="molecule type" value="Genomic_DNA"/>
</dbReference>
<gene>
    <name evidence="1" type="ORF">NITGR_260035</name>
</gene>
<sequence length="91" mass="10508">MKNKELFYCWGKFSALLSGLKQGVWRERAYLREFEEGPPFSMDGNGCSAVPTRKCPLTWEEFRTHRSAAMQYLFKTFLVGIGFSKTNDLSL</sequence>
<reference evidence="1 2" key="1">
    <citation type="journal article" date="2013" name="Front. Microbiol.">
        <title>The genome of Nitrospina gracilis illuminates the metabolism and evolution of the major marine nitrite oxidizer.</title>
        <authorList>
            <person name="Luecker S."/>
            <person name="Nowka B."/>
            <person name="Rattei T."/>
            <person name="Spieck E."/>
            <person name="and Daims H."/>
        </authorList>
    </citation>
    <scope>NUCLEOTIDE SEQUENCE [LARGE SCALE GENOMIC DNA]</scope>
    <source>
        <strain evidence="1 2">3/211</strain>
    </source>
</reference>
<name>M1YXN1_NITG3</name>
<dbReference type="InParanoid" id="M1YXN1"/>
<evidence type="ECO:0000313" key="2">
    <source>
        <dbReference type="Proteomes" id="UP000011704"/>
    </source>
</evidence>
<protein>
    <submittedName>
        <fullName evidence="1">Uncharacterized protein</fullName>
    </submittedName>
</protein>
<dbReference type="Proteomes" id="UP000011704">
    <property type="component" value="Unassembled WGS sequence"/>
</dbReference>
<organism evidence="1 2">
    <name type="scientific">Nitrospina gracilis (strain 3/211)</name>
    <dbReference type="NCBI Taxonomy" id="1266370"/>
    <lineage>
        <taxon>Bacteria</taxon>
        <taxon>Pseudomonadati</taxon>
        <taxon>Nitrospinota/Tectimicrobiota group</taxon>
        <taxon>Nitrospinota</taxon>
        <taxon>Nitrospinia</taxon>
        <taxon>Nitrospinales</taxon>
        <taxon>Nitrospinaceae</taxon>
        <taxon>Nitrospina</taxon>
    </lineage>
</organism>
<evidence type="ECO:0000313" key="1">
    <source>
        <dbReference type="EMBL" id="CCQ90230.1"/>
    </source>
</evidence>
<comment type="caution">
    <text evidence="1">The sequence shown here is derived from an EMBL/GenBank/DDBJ whole genome shotgun (WGS) entry which is preliminary data.</text>
</comment>
<dbReference type="AlphaFoldDB" id="M1YXN1"/>